<sequence>MKKSRYSDEQIVRILREADRDTIPEVAKRNGVSEASIYAWRKRFGEMVSDDVKRLKTLEAENPRLKLLLAESLLVNAGLNLTHLPAYRRSKSDPPRLRVTRRLSRLRV</sequence>
<evidence type="ECO:0000313" key="1">
    <source>
        <dbReference type="EMBL" id="SUA76067.1"/>
    </source>
</evidence>
<protein>
    <submittedName>
        <fullName evidence="1">Transposase</fullName>
    </submittedName>
</protein>
<evidence type="ECO:0000313" key="2">
    <source>
        <dbReference type="Proteomes" id="UP000254573"/>
    </source>
</evidence>
<accession>A0A378YHZ9</accession>
<dbReference type="InterPro" id="IPR002514">
    <property type="entry name" value="Transposase_8"/>
</dbReference>
<organism evidence="1 2">
    <name type="scientific">Pandoraea pnomenusa</name>
    <dbReference type="NCBI Taxonomy" id="93220"/>
    <lineage>
        <taxon>Bacteria</taxon>
        <taxon>Pseudomonadati</taxon>
        <taxon>Pseudomonadota</taxon>
        <taxon>Betaproteobacteria</taxon>
        <taxon>Burkholderiales</taxon>
        <taxon>Burkholderiaceae</taxon>
        <taxon>Pandoraea</taxon>
    </lineage>
</organism>
<gene>
    <name evidence="1" type="ORF">NCTC13160_01195</name>
</gene>
<dbReference type="InterPro" id="IPR052546">
    <property type="entry name" value="Transposase_8_domain"/>
</dbReference>
<dbReference type="Pfam" id="PF01527">
    <property type="entry name" value="HTH_Tnp_1"/>
    <property type="match status" value="1"/>
</dbReference>
<dbReference type="AlphaFoldDB" id="A0A378YHZ9"/>
<dbReference type="InterPro" id="IPR009057">
    <property type="entry name" value="Homeodomain-like_sf"/>
</dbReference>
<dbReference type="SUPFAM" id="SSF46689">
    <property type="entry name" value="Homeodomain-like"/>
    <property type="match status" value="1"/>
</dbReference>
<dbReference type="GO" id="GO:0004803">
    <property type="term" value="F:transposase activity"/>
    <property type="evidence" value="ECO:0007669"/>
    <property type="project" value="InterPro"/>
</dbReference>
<name>A0A378YHZ9_9BURK</name>
<dbReference type="EMBL" id="UGSG01000001">
    <property type="protein sequence ID" value="SUA76067.1"/>
    <property type="molecule type" value="Genomic_DNA"/>
</dbReference>
<dbReference type="PANTHER" id="PTHR33609:SF1">
    <property type="entry name" value="TRANSPOSASE"/>
    <property type="match status" value="1"/>
</dbReference>
<proteinExistence type="predicted"/>
<dbReference type="GO" id="GO:0006313">
    <property type="term" value="P:DNA transposition"/>
    <property type="evidence" value="ECO:0007669"/>
    <property type="project" value="InterPro"/>
</dbReference>
<reference evidence="1 2" key="1">
    <citation type="submission" date="2018-06" db="EMBL/GenBank/DDBJ databases">
        <authorList>
            <consortium name="Pathogen Informatics"/>
            <person name="Doyle S."/>
        </authorList>
    </citation>
    <scope>NUCLEOTIDE SEQUENCE [LARGE SCALE GENOMIC DNA]</scope>
    <source>
        <strain evidence="1 2">NCTC13160</strain>
    </source>
</reference>
<dbReference type="PANTHER" id="PTHR33609">
    <property type="entry name" value="LOW CALCIUM RESPONSE LOCUS PROTEIN S"/>
    <property type="match status" value="1"/>
</dbReference>
<dbReference type="Proteomes" id="UP000254573">
    <property type="component" value="Unassembled WGS sequence"/>
</dbReference>
<dbReference type="GO" id="GO:0003677">
    <property type="term" value="F:DNA binding"/>
    <property type="evidence" value="ECO:0007669"/>
    <property type="project" value="InterPro"/>
</dbReference>